<proteinExistence type="predicted"/>
<dbReference type="Proteomes" id="UP000002051">
    <property type="component" value="Chromosome 3"/>
</dbReference>
<organism evidence="2 4">
    <name type="scientific">Medicago truncatula</name>
    <name type="common">Barrel medic</name>
    <name type="synonym">Medicago tribuloides</name>
    <dbReference type="NCBI Taxonomy" id="3880"/>
    <lineage>
        <taxon>Eukaryota</taxon>
        <taxon>Viridiplantae</taxon>
        <taxon>Streptophyta</taxon>
        <taxon>Embryophyta</taxon>
        <taxon>Tracheophyta</taxon>
        <taxon>Spermatophyta</taxon>
        <taxon>Magnoliopsida</taxon>
        <taxon>eudicotyledons</taxon>
        <taxon>Gunneridae</taxon>
        <taxon>Pentapetalae</taxon>
        <taxon>rosids</taxon>
        <taxon>fabids</taxon>
        <taxon>Fabales</taxon>
        <taxon>Fabaceae</taxon>
        <taxon>Papilionoideae</taxon>
        <taxon>50 kb inversion clade</taxon>
        <taxon>NPAAA clade</taxon>
        <taxon>Hologalegina</taxon>
        <taxon>IRL clade</taxon>
        <taxon>Trifolieae</taxon>
        <taxon>Medicago</taxon>
    </lineage>
</organism>
<dbReference type="AlphaFoldDB" id="A0A072V4L8"/>
<reference evidence="3" key="3">
    <citation type="submission" date="2015-04" db="UniProtKB">
        <authorList>
            <consortium name="EnsemblPlants"/>
        </authorList>
    </citation>
    <scope>IDENTIFICATION</scope>
    <source>
        <strain evidence="3">cv. Jemalong A17</strain>
    </source>
</reference>
<dbReference type="HOGENOM" id="CLU_2577440_0_0_1"/>
<feature type="region of interest" description="Disordered" evidence="1">
    <location>
        <begin position="1"/>
        <end position="29"/>
    </location>
</feature>
<dbReference type="PaxDb" id="3880-AES92748"/>
<evidence type="ECO:0000313" key="4">
    <source>
        <dbReference type="Proteomes" id="UP000002051"/>
    </source>
</evidence>
<evidence type="ECO:0000313" key="3">
    <source>
        <dbReference type="EnsemblPlants" id="KEH33135"/>
    </source>
</evidence>
<dbReference type="EMBL" id="CM001219">
    <property type="protein sequence ID" value="KEH33135.1"/>
    <property type="molecule type" value="Genomic_DNA"/>
</dbReference>
<evidence type="ECO:0000313" key="2">
    <source>
        <dbReference type="EMBL" id="KEH33135.1"/>
    </source>
</evidence>
<keyword evidence="4" id="KW-1185">Reference proteome</keyword>
<accession>A0A072V4L8</accession>
<reference evidence="2 4" key="2">
    <citation type="journal article" date="2014" name="BMC Genomics">
        <title>An improved genome release (version Mt4.0) for the model legume Medicago truncatula.</title>
        <authorList>
            <person name="Tang H."/>
            <person name="Krishnakumar V."/>
            <person name="Bidwell S."/>
            <person name="Rosen B."/>
            <person name="Chan A."/>
            <person name="Zhou S."/>
            <person name="Gentzbittel L."/>
            <person name="Childs K.L."/>
            <person name="Yandell M."/>
            <person name="Gundlach H."/>
            <person name="Mayer K.F."/>
            <person name="Schwartz D.C."/>
            <person name="Town C.D."/>
        </authorList>
    </citation>
    <scope>GENOME REANNOTATION</scope>
    <source>
        <strain evidence="2">A17</strain>
        <strain evidence="3 4">cv. Jemalong A17</strain>
    </source>
</reference>
<reference evidence="2 4" key="1">
    <citation type="journal article" date="2011" name="Nature">
        <title>The Medicago genome provides insight into the evolution of rhizobial symbioses.</title>
        <authorList>
            <person name="Young N.D."/>
            <person name="Debelle F."/>
            <person name="Oldroyd G.E."/>
            <person name="Geurts R."/>
            <person name="Cannon S.B."/>
            <person name="Udvardi M.K."/>
            <person name="Benedito V.A."/>
            <person name="Mayer K.F."/>
            <person name="Gouzy J."/>
            <person name="Schoof H."/>
            <person name="Van de Peer Y."/>
            <person name="Proost S."/>
            <person name="Cook D.R."/>
            <person name="Meyers B.C."/>
            <person name="Spannagl M."/>
            <person name="Cheung F."/>
            <person name="De Mita S."/>
            <person name="Krishnakumar V."/>
            <person name="Gundlach H."/>
            <person name="Zhou S."/>
            <person name="Mudge J."/>
            <person name="Bharti A.K."/>
            <person name="Murray J.D."/>
            <person name="Naoumkina M.A."/>
            <person name="Rosen B."/>
            <person name="Silverstein K.A."/>
            <person name="Tang H."/>
            <person name="Rombauts S."/>
            <person name="Zhao P.X."/>
            <person name="Zhou P."/>
            <person name="Barbe V."/>
            <person name="Bardou P."/>
            <person name="Bechner M."/>
            <person name="Bellec A."/>
            <person name="Berger A."/>
            <person name="Berges H."/>
            <person name="Bidwell S."/>
            <person name="Bisseling T."/>
            <person name="Choisne N."/>
            <person name="Couloux A."/>
            <person name="Denny R."/>
            <person name="Deshpande S."/>
            <person name="Dai X."/>
            <person name="Doyle J.J."/>
            <person name="Dudez A.M."/>
            <person name="Farmer A.D."/>
            <person name="Fouteau S."/>
            <person name="Franken C."/>
            <person name="Gibelin C."/>
            <person name="Gish J."/>
            <person name="Goldstein S."/>
            <person name="Gonzalez A.J."/>
            <person name="Green P.J."/>
            <person name="Hallab A."/>
            <person name="Hartog M."/>
            <person name="Hua A."/>
            <person name="Humphray S.J."/>
            <person name="Jeong D.H."/>
            <person name="Jing Y."/>
            <person name="Jocker A."/>
            <person name="Kenton S.M."/>
            <person name="Kim D.J."/>
            <person name="Klee K."/>
            <person name="Lai H."/>
            <person name="Lang C."/>
            <person name="Lin S."/>
            <person name="Macmil S.L."/>
            <person name="Magdelenat G."/>
            <person name="Matthews L."/>
            <person name="McCorrison J."/>
            <person name="Monaghan E.L."/>
            <person name="Mun J.H."/>
            <person name="Najar F.Z."/>
            <person name="Nicholson C."/>
            <person name="Noirot C."/>
            <person name="O'Bleness M."/>
            <person name="Paule C.R."/>
            <person name="Poulain J."/>
            <person name="Prion F."/>
            <person name="Qin B."/>
            <person name="Qu C."/>
            <person name="Retzel E.F."/>
            <person name="Riddle C."/>
            <person name="Sallet E."/>
            <person name="Samain S."/>
            <person name="Samson N."/>
            <person name="Sanders I."/>
            <person name="Saurat O."/>
            <person name="Scarpelli C."/>
            <person name="Schiex T."/>
            <person name="Segurens B."/>
            <person name="Severin A.J."/>
            <person name="Sherrier D.J."/>
            <person name="Shi R."/>
            <person name="Sims S."/>
            <person name="Singer S.R."/>
            <person name="Sinharoy S."/>
            <person name="Sterck L."/>
            <person name="Viollet A."/>
            <person name="Wang B.B."/>
            <person name="Wang K."/>
            <person name="Wang M."/>
            <person name="Wang X."/>
            <person name="Warfsmann J."/>
            <person name="Weissenbach J."/>
            <person name="White D.D."/>
            <person name="White J.D."/>
            <person name="Wiley G.B."/>
            <person name="Wincker P."/>
            <person name="Xing Y."/>
            <person name="Yang L."/>
            <person name="Yao Z."/>
            <person name="Ying F."/>
            <person name="Zhai J."/>
            <person name="Zhou L."/>
            <person name="Zuber A."/>
            <person name="Denarie J."/>
            <person name="Dixon R.A."/>
            <person name="May G.D."/>
            <person name="Schwartz D.C."/>
            <person name="Rogers J."/>
            <person name="Quetier F."/>
            <person name="Town C.D."/>
            <person name="Roe B.A."/>
        </authorList>
    </citation>
    <scope>NUCLEOTIDE SEQUENCE [LARGE SCALE GENOMIC DNA]</scope>
    <source>
        <strain evidence="2">A17</strain>
        <strain evidence="3 4">cv. Jemalong A17</strain>
    </source>
</reference>
<dbReference type="EnsemblPlants" id="KEH33135">
    <property type="protein sequence ID" value="KEH33135"/>
    <property type="gene ID" value="MTR_3g024230"/>
</dbReference>
<gene>
    <name evidence="2" type="ordered locus">MTR_3g024230</name>
</gene>
<evidence type="ECO:0000256" key="1">
    <source>
        <dbReference type="SAM" id="MobiDB-lite"/>
    </source>
</evidence>
<feature type="compositionally biased region" description="Polar residues" evidence="1">
    <location>
        <begin position="60"/>
        <end position="81"/>
    </location>
</feature>
<name>A0A072V4L8_MEDTR</name>
<protein>
    <submittedName>
        <fullName evidence="2 3">Uncharacterized protein</fullName>
    </submittedName>
</protein>
<feature type="region of interest" description="Disordered" evidence="1">
    <location>
        <begin position="49"/>
        <end position="81"/>
    </location>
</feature>
<sequence>MGRGYPNPSGTGMRFNFSSPLGMGRVTGPRLKPEQALYELSPPKLALEGIEPETFGGANSKISSQPLGKPQMGSNITNIIT</sequence>